<dbReference type="EMBL" id="OW240924">
    <property type="protein sequence ID" value="CAH2327897.1"/>
    <property type="molecule type" value="Genomic_DNA"/>
</dbReference>
<organism evidence="1 2">
    <name type="scientific">Pelobates cultripes</name>
    <name type="common">Western spadefoot toad</name>
    <dbReference type="NCBI Taxonomy" id="61616"/>
    <lineage>
        <taxon>Eukaryota</taxon>
        <taxon>Metazoa</taxon>
        <taxon>Chordata</taxon>
        <taxon>Craniata</taxon>
        <taxon>Vertebrata</taxon>
        <taxon>Euteleostomi</taxon>
        <taxon>Amphibia</taxon>
        <taxon>Batrachia</taxon>
        <taxon>Anura</taxon>
        <taxon>Pelobatoidea</taxon>
        <taxon>Pelobatidae</taxon>
        <taxon>Pelobates</taxon>
    </lineage>
</organism>
<evidence type="ECO:0000313" key="2">
    <source>
        <dbReference type="Proteomes" id="UP001295444"/>
    </source>
</evidence>
<gene>
    <name evidence="1" type="ORF">PECUL_23A035607</name>
</gene>
<protein>
    <submittedName>
        <fullName evidence="1">Uncharacterized protein</fullName>
    </submittedName>
</protein>
<dbReference type="Proteomes" id="UP001295444">
    <property type="component" value="Chromosome 13"/>
</dbReference>
<dbReference type="AlphaFoldDB" id="A0AAD1TPW8"/>
<keyword evidence="2" id="KW-1185">Reference proteome</keyword>
<evidence type="ECO:0000313" key="1">
    <source>
        <dbReference type="EMBL" id="CAH2327897.1"/>
    </source>
</evidence>
<name>A0AAD1TPW8_PELCU</name>
<sequence length="372" mass="42840">MDIEYVYEPKKGKKWKPWKKNGGLLEETRKSYQQGIKRLRFPPSVTSKFALLDESCRYTYVSYGKEDMIPEVPYYVRVTSTKTNNLMKYLWPPRLPLKAEPQILPQISSNLDVCPDPEKGKKWEPWKQNGGFVEESLKSCQQGTKRLRLPSSVTCKFAVLDERPNTSYVRYGKEEKILEVPYYIWVSPTKTNKLMTYVWPPRDPIFSSKFKPAVLPKQFITTKKSASVPEKEVDRKGPENETNDCAEYYKQDTILQPEPVTSLEDILYPAVYVTCLKNNNFLEGPVCTIKPHTNRLTEEMPVNHSHPQSTFSCSPDPTNLDSQNPVTGHCHLLQFMSLQPTEVVACLEDNNSQEFPDCTIKPHTSGLQRKCQ</sequence>
<proteinExistence type="predicted"/>
<accession>A0AAD1TPW8</accession>
<reference evidence="1" key="1">
    <citation type="submission" date="2022-03" db="EMBL/GenBank/DDBJ databases">
        <authorList>
            <person name="Alioto T."/>
            <person name="Alioto T."/>
            <person name="Gomez Garrido J."/>
        </authorList>
    </citation>
    <scope>NUCLEOTIDE SEQUENCE</scope>
</reference>